<dbReference type="InterPro" id="IPR009080">
    <property type="entry name" value="tRNAsynth_Ia_anticodon-bd"/>
</dbReference>
<evidence type="ECO:0000256" key="7">
    <source>
        <dbReference type="ARBA" id="ARBA00022840"/>
    </source>
</evidence>
<evidence type="ECO:0000256" key="13">
    <source>
        <dbReference type="SAM" id="MobiDB-lite"/>
    </source>
</evidence>
<dbReference type="EMBL" id="RQZC01000002">
    <property type="protein sequence ID" value="RRD30354.1"/>
    <property type="molecule type" value="Genomic_DNA"/>
</dbReference>
<dbReference type="Pfam" id="PF00750">
    <property type="entry name" value="tRNA-synt_1d"/>
    <property type="match status" value="1"/>
</dbReference>
<dbReference type="Pfam" id="PF05746">
    <property type="entry name" value="DALR_1"/>
    <property type="match status" value="1"/>
</dbReference>
<reference evidence="16 17" key="1">
    <citation type="submission" date="2018-11" db="EMBL/GenBank/DDBJ databases">
        <title>Genomes From Bacteria Associated with the Canine Oral Cavity: a Test Case for Automated Genome-Based Taxonomic Assignment.</title>
        <authorList>
            <person name="Coil D.A."/>
            <person name="Jospin G."/>
            <person name="Darling A.E."/>
            <person name="Wallis C."/>
            <person name="Davis I.J."/>
            <person name="Harris S."/>
            <person name="Eisen J.A."/>
            <person name="Holcombe L.J."/>
            <person name="O'Flynn C."/>
        </authorList>
    </citation>
    <scope>NUCLEOTIDE SEQUENCE [LARGE SCALE GENOMIC DNA]</scope>
    <source>
        <strain evidence="16 17">OH5050</strain>
    </source>
</reference>
<organism evidence="16 17">
    <name type="scientific">Actinomyces bowdenii</name>
    <dbReference type="NCBI Taxonomy" id="131109"/>
    <lineage>
        <taxon>Bacteria</taxon>
        <taxon>Bacillati</taxon>
        <taxon>Actinomycetota</taxon>
        <taxon>Actinomycetes</taxon>
        <taxon>Actinomycetales</taxon>
        <taxon>Actinomycetaceae</taxon>
        <taxon>Actinomyces</taxon>
    </lineage>
</organism>
<dbReference type="SUPFAM" id="SSF47323">
    <property type="entry name" value="Anticodon-binding domain of a subclass of class I aminoacyl-tRNA synthetases"/>
    <property type="match status" value="1"/>
</dbReference>
<dbReference type="HAMAP" id="MF_00123">
    <property type="entry name" value="Arg_tRNA_synth"/>
    <property type="match status" value="1"/>
</dbReference>
<feature type="domain" description="DALR anticodon binding" evidence="14">
    <location>
        <begin position="463"/>
        <end position="585"/>
    </location>
</feature>
<dbReference type="NCBIfam" id="TIGR00456">
    <property type="entry name" value="argS"/>
    <property type="match status" value="1"/>
</dbReference>
<evidence type="ECO:0000259" key="15">
    <source>
        <dbReference type="SMART" id="SM01016"/>
    </source>
</evidence>
<evidence type="ECO:0000256" key="5">
    <source>
        <dbReference type="ARBA" id="ARBA00022598"/>
    </source>
</evidence>
<dbReference type="EC" id="6.1.1.19" evidence="11"/>
<feature type="region of interest" description="Disordered" evidence="13">
    <location>
        <begin position="1"/>
        <end position="24"/>
    </location>
</feature>
<dbReference type="PANTHER" id="PTHR11956:SF5">
    <property type="entry name" value="ARGININE--TRNA LIGASE, CYTOPLASMIC"/>
    <property type="match status" value="1"/>
</dbReference>
<dbReference type="SUPFAM" id="SSF55190">
    <property type="entry name" value="Arginyl-tRNA synthetase (ArgRS), N-terminal 'additional' domain"/>
    <property type="match status" value="1"/>
</dbReference>
<evidence type="ECO:0000256" key="6">
    <source>
        <dbReference type="ARBA" id="ARBA00022741"/>
    </source>
</evidence>
<evidence type="ECO:0000313" key="16">
    <source>
        <dbReference type="EMBL" id="RRD30354.1"/>
    </source>
</evidence>
<sequence>MGPAAPRTRPDIRTGTAIPPDGGTLWPVTPEELAAAIRTVLASAVSDGSLALSEQEIPLPRVERPRNRDHGDWSTNVAMQLAKRAGTSPRALAELLTPRLAALDGVAGVEVAGPGFLNIRLDAGAAGELARTIVEAGGDYGRNETLAGQHINLEYVSANPTGPVHLGGARWAAVGDSLARILAASGATVTREYYFNDHGTQIDHFAASLLAAARGQETPENGYGGAYIAEIAQRVIADELAAGRPDPATLEDAEACEVFRAQGVELMFDAIKAELHAFRADFDVFFHEDSLHSSGAVTRSIGELRERGVIEERDGATWLRTTDFGDDKDRVLIKSDGKPAYFAADTAYYLDKCSRGATCSIYLLGADHHGYVGRMMAMCAAYGDTPGVNMQILIGQMVNLVKDGAPVRMSKRAGTIVTLEDLVEAVGVDAARYALARSSMDSTIDIDLNLLASRTSDNPVYYVQYAHARTRNVARNAAEHGVGREAGFDPAALDDPADAALLGVLAQYPAVVAQAAALREQHRVARYLEQLAGAYHTWYGRTRVTPRGDDPVQAGHVARLWLNDAVGQVVANGLGLLGVSAPERM</sequence>
<evidence type="ECO:0000256" key="11">
    <source>
        <dbReference type="HAMAP-Rule" id="MF_00123"/>
    </source>
</evidence>
<keyword evidence="7 11" id="KW-0067">ATP-binding</keyword>
<evidence type="ECO:0000256" key="3">
    <source>
        <dbReference type="ARBA" id="ARBA00011245"/>
    </source>
</evidence>
<proteinExistence type="inferred from homology"/>
<dbReference type="SMART" id="SM00836">
    <property type="entry name" value="DALR_1"/>
    <property type="match status" value="1"/>
</dbReference>
<dbReference type="InterPro" id="IPR001412">
    <property type="entry name" value="aa-tRNA-synth_I_CS"/>
</dbReference>
<dbReference type="PRINTS" id="PR01038">
    <property type="entry name" value="TRNASYNTHARG"/>
</dbReference>
<evidence type="ECO:0000259" key="14">
    <source>
        <dbReference type="SMART" id="SM00836"/>
    </source>
</evidence>
<evidence type="ECO:0000256" key="12">
    <source>
        <dbReference type="RuleBase" id="RU363038"/>
    </source>
</evidence>
<dbReference type="InterPro" id="IPR001278">
    <property type="entry name" value="Arg-tRNA-ligase"/>
</dbReference>
<dbReference type="Gene3D" id="3.30.1360.70">
    <property type="entry name" value="Arginyl tRNA synthetase N-terminal domain"/>
    <property type="match status" value="1"/>
</dbReference>
<evidence type="ECO:0000256" key="10">
    <source>
        <dbReference type="ARBA" id="ARBA00049339"/>
    </source>
</evidence>
<keyword evidence="9 11" id="KW-0030">Aminoacyl-tRNA synthetase</keyword>
<evidence type="ECO:0000256" key="9">
    <source>
        <dbReference type="ARBA" id="ARBA00023146"/>
    </source>
</evidence>
<feature type="domain" description="Arginyl tRNA synthetase N-terminal" evidence="15">
    <location>
        <begin position="31"/>
        <end position="121"/>
    </location>
</feature>
<comment type="catalytic activity">
    <reaction evidence="10 11">
        <text>tRNA(Arg) + L-arginine + ATP = L-arginyl-tRNA(Arg) + AMP + diphosphate</text>
        <dbReference type="Rhea" id="RHEA:20301"/>
        <dbReference type="Rhea" id="RHEA-COMP:9658"/>
        <dbReference type="Rhea" id="RHEA-COMP:9673"/>
        <dbReference type="ChEBI" id="CHEBI:30616"/>
        <dbReference type="ChEBI" id="CHEBI:32682"/>
        <dbReference type="ChEBI" id="CHEBI:33019"/>
        <dbReference type="ChEBI" id="CHEBI:78442"/>
        <dbReference type="ChEBI" id="CHEBI:78513"/>
        <dbReference type="ChEBI" id="CHEBI:456215"/>
        <dbReference type="EC" id="6.1.1.19"/>
    </reaction>
</comment>
<dbReference type="InterPro" id="IPR035684">
    <property type="entry name" value="ArgRS_core"/>
</dbReference>
<dbReference type="Pfam" id="PF03485">
    <property type="entry name" value="Arg_tRNA_synt_N"/>
    <property type="match status" value="1"/>
</dbReference>
<accession>A0A3P1V825</accession>
<comment type="subunit">
    <text evidence="3 11">Monomer.</text>
</comment>
<dbReference type="GO" id="GO:0005737">
    <property type="term" value="C:cytoplasm"/>
    <property type="evidence" value="ECO:0007669"/>
    <property type="project" value="UniProtKB-SubCell"/>
</dbReference>
<protein>
    <recommendedName>
        <fullName evidence="11">Arginine--tRNA ligase</fullName>
        <ecNumber evidence="11">6.1.1.19</ecNumber>
    </recommendedName>
    <alternativeName>
        <fullName evidence="11">Arginyl-tRNA synthetase</fullName>
        <shortName evidence="11">ArgRS</shortName>
    </alternativeName>
</protein>
<evidence type="ECO:0000256" key="1">
    <source>
        <dbReference type="ARBA" id="ARBA00004496"/>
    </source>
</evidence>
<comment type="similarity">
    <text evidence="2 11 12">Belongs to the class-I aminoacyl-tRNA synthetase family.</text>
</comment>
<evidence type="ECO:0000313" key="17">
    <source>
        <dbReference type="Proteomes" id="UP000271272"/>
    </source>
</evidence>
<comment type="subcellular location">
    <subcellularLocation>
        <location evidence="1 11">Cytoplasm</location>
    </subcellularLocation>
</comment>
<dbReference type="InterPro" id="IPR008909">
    <property type="entry name" value="DALR_anticod-bd"/>
</dbReference>
<dbReference type="PANTHER" id="PTHR11956">
    <property type="entry name" value="ARGINYL-TRNA SYNTHETASE"/>
    <property type="match status" value="1"/>
</dbReference>
<name>A0A3P1V825_9ACTO</name>
<dbReference type="InterPro" id="IPR005148">
    <property type="entry name" value="Arg-tRNA-synth_N"/>
</dbReference>
<evidence type="ECO:0000256" key="2">
    <source>
        <dbReference type="ARBA" id="ARBA00005594"/>
    </source>
</evidence>
<dbReference type="PROSITE" id="PS00178">
    <property type="entry name" value="AA_TRNA_LIGASE_I"/>
    <property type="match status" value="1"/>
</dbReference>
<keyword evidence="8 11" id="KW-0648">Protein biosynthesis</keyword>
<dbReference type="InterPro" id="IPR014729">
    <property type="entry name" value="Rossmann-like_a/b/a_fold"/>
</dbReference>
<dbReference type="GO" id="GO:0006420">
    <property type="term" value="P:arginyl-tRNA aminoacylation"/>
    <property type="evidence" value="ECO:0007669"/>
    <property type="project" value="UniProtKB-UniRule"/>
</dbReference>
<keyword evidence="5 11" id="KW-0436">Ligase</keyword>
<dbReference type="Proteomes" id="UP000271272">
    <property type="component" value="Unassembled WGS sequence"/>
</dbReference>
<dbReference type="GO" id="GO:0005524">
    <property type="term" value="F:ATP binding"/>
    <property type="evidence" value="ECO:0007669"/>
    <property type="project" value="UniProtKB-UniRule"/>
</dbReference>
<evidence type="ECO:0000256" key="4">
    <source>
        <dbReference type="ARBA" id="ARBA00022490"/>
    </source>
</evidence>
<dbReference type="AlphaFoldDB" id="A0A3P1V825"/>
<dbReference type="GO" id="GO:0004814">
    <property type="term" value="F:arginine-tRNA ligase activity"/>
    <property type="evidence" value="ECO:0007669"/>
    <property type="project" value="UniProtKB-UniRule"/>
</dbReference>
<dbReference type="Gene3D" id="3.40.50.620">
    <property type="entry name" value="HUPs"/>
    <property type="match status" value="1"/>
</dbReference>
<evidence type="ECO:0000256" key="8">
    <source>
        <dbReference type="ARBA" id="ARBA00022917"/>
    </source>
</evidence>
<dbReference type="FunFam" id="3.40.50.620:FF:000062">
    <property type="entry name" value="Arginine--tRNA ligase"/>
    <property type="match status" value="1"/>
</dbReference>
<feature type="short sequence motif" description="'HIGH' region" evidence="11">
    <location>
        <begin position="158"/>
        <end position="168"/>
    </location>
</feature>
<keyword evidence="6 11" id="KW-0547">Nucleotide-binding</keyword>
<dbReference type="SMART" id="SM01016">
    <property type="entry name" value="Arg_tRNA_synt_N"/>
    <property type="match status" value="1"/>
</dbReference>
<keyword evidence="4 11" id="KW-0963">Cytoplasm</keyword>
<dbReference type="SUPFAM" id="SSF52374">
    <property type="entry name" value="Nucleotidylyl transferase"/>
    <property type="match status" value="1"/>
</dbReference>
<dbReference type="Gene3D" id="1.10.730.10">
    <property type="entry name" value="Isoleucyl-tRNA Synthetase, Domain 1"/>
    <property type="match status" value="1"/>
</dbReference>
<comment type="caution">
    <text evidence="16">The sequence shown here is derived from an EMBL/GenBank/DDBJ whole genome shotgun (WGS) entry which is preliminary data.</text>
</comment>
<dbReference type="CDD" id="cd00671">
    <property type="entry name" value="ArgRS_core"/>
    <property type="match status" value="1"/>
</dbReference>
<gene>
    <name evidence="11" type="primary">argS</name>
    <name evidence="16" type="ORF">EII10_02790</name>
</gene>
<dbReference type="InterPro" id="IPR036695">
    <property type="entry name" value="Arg-tRNA-synth_N_sf"/>
</dbReference>
<keyword evidence="17" id="KW-1185">Reference proteome</keyword>
<dbReference type="OrthoDB" id="9803211at2"/>